<dbReference type="EMBL" id="SGUG01000003">
    <property type="protein sequence ID" value="MDG0861340.1"/>
    <property type="molecule type" value="Genomic_DNA"/>
</dbReference>
<evidence type="ECO:0000313" key="1">
    <source>
        <dbReference type="EMBL" id="MDG0861340.1"/>
    </source>
</evidence>
<gene>
    <name evidence="1" type="ORF">EXJ73_02480</name>
</gene>
<dbReference type="Pfam" id="PF10948">
    <property type="entry name" value="DUF2635"/>
    <property type="match status" value="1"/>
</dbReference>
<evidence type="ECO:0000313" key="2">
    <source>
        <dbReference type="Proteomes" id="UP001152766"/>
    </source>
</evidence>
<name>A0A9X4LI91_9BURK</name>
<organism evidence="1 2">
    <name type="scientific">Pelomonas aquatica</name>
    <dbReference type="NCBI Taxonomy" id="431058"/>
    <lineage>
        <taxon>Bacteria</taxon>
        <taxon>Pseudomonadati</taxon>
        <taxon>Pseudomonadota</taxon>
        <taxon>Betaproteobacteria</taxon>
        <taxon>Burkholderiales</taxon>
        <taxon>Sphaerotilaceae</taxon>
        <taxon>Roseateles</taxon>
    </lineage>
</organism>
<comment type="caution">
    <text evidence="1">The sequence shown here is derived from an EMBL/GenBank/DDBJ whole genome shotgun (WGS) entry which is preliminary data.</text>
</comment>
<sequence length="72" mass="7718">MNDETVRLLPARAGVTVRDPITREPLPAEGAEKPLDTYWSRRLVDGDVMVAPAAPAPAPVARPPRNASSTND</sequence>
<dbReference type="AlphaFoldDB" id="A0A9X4LI91"/>
<dbReference type="RefSeq" id="WP_268147095.1">
    <property type="nucleotide sequence ID" value="NZ_JAPPUW010000002.1"/>
</dbReference>
<protein>
    <submittedName>
        <fullName evidence="1">DUF2635 domain-containing protein</fullName>
    </submittedName>
</protein>
<proteinExistence type="predicted"/>
<reference evidence="1" key="1">
    <citation type="submission" date="2019-02" db="EMBL/GenBank/DDBJ databases">
        <title>Draft genome of the type strain Pelomonas aquatica CCUG 52575T.</title>
        <authorList>
            <person name="Gomila M."/>
            <person name="Lalucat J."/>
        </authorList>
    </citation>
    <scope>NUCLEOTIDE SEQUENCE</scope>
    <source>
        <strain evidence="1">CCUG 52575</strain>
    </source>
</reference>
<keyword evidence="2" id="KW-1185">Reference proteome</keyword>
<dbReference type="InterPro" id="IPR024400">
    <property type="entry name" value="DUF2635"/>
</dbReference>
<accession>A0A9X4LI91</accession>
<dbReference type="Proteomes" id="UP001152766">
    <property type="component" value="Unassembled WGS sequence"/>
</dbReference>